<dbReference type="EMBL" id="QTSX02001679">
    <property type="protein sequence ID" value="KAJ9079649.1"/>
    <property type="molecule type" value="Genomic_DNA"/>
</dbReference>
<organism evidence="1 2">
    <name type="scientific">Entomophthora muscae</name>
    <dbReference type="NCBI Taxonomy" id="34485"/>
    <lineage>
        <taxon>Eukaryota</taxon>
        <taxon>Fungi</taxon>
        <taxon>Fungi incertae sedis</taxon>
        <taxon>Zoopagomycota</taxon>
        <taxon>Entomophthoromycotina</taxon>
        <taxon>Entomophthoromycetes</taxon>
        <taxon>Entomophthorales</taxon>
        <taxon>Entomophthoraceae</taxon>
        <taxon>Entomophthora</taxon>
    </lineage>
</organism>
<reference evidence="1" key="1">
    <citation type="submission" date="2022-04" db="EMBL/GenBank/DDBJ databases">
        <title>Genome of the entomopathogenic fungus Entomophthora muscae.</title>
        <authorList>
            <person name="Elya C."/>
            <person name="Lovett B.R."/>
            <person name="Lee E."/>
            <person name="Macias A.M."/>
            <person name="Hajek A.E."/>
            <person name="De Bivort B.L."/>
            <person name="Kasson M.T."/>
            <person name="De Fine Licht H.H."/>
            <person name="Stajich J.E."/>
        </authorList>
    </citation>
    <scope>NUCLEOTIDE SEQUENCE</scope>
    <source>
        <strain evidence="1">Berkeley</strain>
    </source>
</reference>
<accession>A0ACC2TYP3</accession>
<sequence>MLCWVIKLTNFLFIITYKKGSLNVLPDLLSCHPTTAKSNPEYKRLNTKVVLPASVFINQISSTLFNFTDIYSIPKAQ</sequence>
<gene>
    <name evidence="1" type="ORF">DSO57_1033219</name>
</gene>
<keyword evidence="2" id="KW-1185">Reference proteome</keyword>
<dbReference type="Proteomes" id="UP001165960">
    <property type="component" value="Unassembled WGS sequence"/>
</dbReference>
<evidence type="ECO:0000313" key="1">
    <source>
        <dbReference type="EMBL" id="KAJ9079649.1"/>
    </source>
</evidence>
<proteinExistence type="predicted"/>
<name>A0ACC2TYP3_9FUNG</name>
<evidence type="ECO:0000313" key="2">
    <source>
        <dbReference type="Proteomes" id="UP001165960"/>
    </source>
</evidence>
<comment type="caution">
    <text evidence="1">The sequence shown here is derived from an EMBL/GenBank/DDBJ whole genome shotgun (WGS) entry which is preliminary data.</text>
</comment>
<protein>
    <submittedName>
        <fullName evidence="1">Uncharacterized protein</fullName>
    </submittedName>
</protein>